<gene>
    <name evidence="2" type="ORF">ACFPL4_15285</name>
</gene>
<dbReference type="InterPro" id="IPR013320">
    <property type="entry name" value="ConA-like_dom_sf"/>
</dbReference>
<name>A0ABV9V9W5_STRAZ</name>
<dbReference type="SUPFAM" id="SSF49899">
    <property type="entry name" value="Concanavalin A-like lectins/glucanases"/>
    <property type="match status" value="1"/>
</dbReference>
<dbReference type="Pfam" id="PF00149">
    <property type="entry name" value="Metallophos"/>
    <property type="match status" value="1"/>
</dbReference>
<feature type="domain" description="Calcineurin-like phosphoesterase" evidence="1">
    <location>
        <begin position="81"/>
        <end position="229"/>
    </location>
</feature>
<dbReference type="PROSITE" id="PS51318">
    <property type="entry name" value="TAT"/>
    <property type="match status" value="1"/>
</dbReference>
<proteinExistence type="predicted"/>
<evidence type="ECO:0000313" key="3">
    <source>
        <dbReference type="Proteomes" id="UP001595908"/>
    </source>
</evidence>
<comment type="caution">
    <text evidence="2">The sequence shown here is derived from an EMBL/GenBank/DDBJ whole genome shotgun (WGS) entry which is preliminary data.</text>
</comment>
<dbReference type="InterPro" id="IPR006311">
    <property type="entry name" value="TAT_signal"/>
</dbReference>
<keyword evidence="3" id="KW-1185">Reference proteome</keyword>
<dbReference type="Proteomes" id="UP001595908">
    <property type="component" value="Unassembled WGS sequence"/>
</dbReference>
<reference evidence="3" key="1">
    <citation type="journal article" date="2019" name="Int. J. Syst. Evol. Microbiol.">
        <title>The Global Catalogue of Microorganisms (GCM) 10K type strain sequencing project: providing services to taxonomists for standard genome sequencing and annotation.</title>
        <authorList>
            <consortium name="The Broad Institute Genomics Platform"/>
            <consortium name="The Broad Institute Genome Sequencing Center for Infectious Disease"/>
            <person name="Wu L."/>
            <person name="Ma J."/>
        </authorList>
    </citation>
    <scope>NUCLEOTIDE SEQUENCE [LARGE SCALE GENOMIC DNA]</scope>
    <source>
        <strain evidence="3">ICMP 257</strain>
    </source>
</reference>
<evidence type="ECO:0000313" key="2">
    <source>
        <dbReference type="EMBL" id="MFC4979712.1"/>
    </source>
</evidence>
<dbReference type="InterPro" id="IPR029052">
    <property type="entry name" value="Metallo-depent_PP-like"/>
</dbReference>
<dbReference type="Gene3D" id="2.60.120.200">
    <property type="match status" value="1"/>
</dbReference>
<dbReference type="RefSeq" id="WP_033302533.1">
    <property type="nucleotide sequence ID" value="NZ_JBHSJE010000003.1"/>
</dbReference>
<dbReference type="Gene3D" id="3.60.21.10">
    <property type="match status" value="1"/>
</dbReference>
<dbReference type="PANTHER" id="PTHR43143:SF5">
    <property type="entry name" value="SECRETED PROTEIN"/>
    <property type="match status" value="1"/>
</dbReference>
<dbReference type="PANTHER" id="PTHR43143">
    <property type="entry name" value="METALLOPHOSPHOESTERASE, CALCINEURIN SUPERFAMILY"/>
    <property type="match status" value="1"/>
</dbReference>
<sequence length="630" mass="67939">MSTEGQTSRRHPLDRRALLRAAVAVPAAGAAAAGTATAQAQAAEAAGPTSRGRFDAESPRFALAVLPDTQYLFDADSADPAPLRATFRYLVDERSAANIAFMTHLGDVTEHGTEDEIALAADTFRTLHGKVPYSVLAGNHDVSSSTDDQRGDSAYLAAFGPERYSAMPTFGGASPDGYNSYHVLRAGGRKWLVLALDWRISDKGLEWAQNVLDTHPTLPAVLTTHDIAWSGDDGKAQLSENGKRLWEALVKGNDQIFLALGGHYWPSGRTVLTNDYDNDVHIHITNYQDRYYGGAGMIRTYGFDLARNAVDVETFSPWFLAGDSDKRPPLAAETVELTGPVERFSLSVDFEARFAGFAPSAPPKPRPASAVMPRGTLAYWRFDASGTGAAGGPGATVEDGVLVRDLTGNGNDLTVSRLHSSGPDALTWSDDHHPGQPAHASLRFDGGRGPDRGAILTTAGGAALNSEKFTRGYTIETFVRLPEPFEGDHSWMGILSWEGRNGDAGKTTGWSPSEPTCSLNLSPERFLQFVVYPHRQDADPTSWSHAVPVGRWMHIAVVNDGRRTVMYVDGSKIARNPSQPSTGIATLGEPFVLGATQFDRRFGQGFYGWMGDTRIVGRALPVAEFLTSFG</sequence>
<dbReference type="InterPro" id="IPR004843">
    <property type="entry name" value="Calcineurin-like_PHP"/>
</dbReference>
<dbReference type="EMBL" id="JBHSJE010000003">
    <property type="protein sequence ID" value="MFC4979712.1"/>
    <property type="molecule type" value="Genomic_DNA"/>
</dbReference>
<dbReference type="InterPro" id="IPR051918">
    <property type="entry name" value="STPP_CPPED1"/>
</dbReference>
<accession>A0ABV9V9W5</accession>
<dbReference type="SUPFAM" id="SSF56300">
    <property type="entry name" value="Metallo-dependent phosphatases"/>
    <property type="match status" value="1"/>
</dbReference>
<evidence type="ECO:0000259" key="1">
    <source>
        <dbReference type="Pfam" id="PF00149"/>
    </source>
</evidence>
<organism evidence="2 3">
    <name type="scientific">Streptomyces atroolivaceus</name>
    <dbReference type="NCBI Taxonomy" id="66869"/>
    <lineage>
        <taxon>Bacteria</taxon>
        <taxon>Bacillati</taxon>
        <taxon>Actinomycetota</taxon>
        <taxon>Actinomycetes</taxon>
        <taxon>Kitasatosporales</taxon>
        <taxon>Streptomycetaceae</taxon>
        <taxon>Streptomyces</taxon>
    </lineage>
</organism>
<dbReference type="GeneID" id="31234912"/>
<dbReference type="Pfam" id="PF13385">
    <property type="entry name" value="Laminin_G_3"/>
    <property type="match status" value="1"/>
</dbReference>
<protein>
    <submittedName>
        <fullName evidence="2">LamG-like jellyroll fold domain-containing protein</fullName>
    </submittedName>
</protein>